<feature type="region of interest" description="Disordered" evidence="1">
    <location>
        <begin position="32"/>
        <end position="54"/>
    </location>
</feature>
<dbReference type="AlphaFoldDB" id="A0AAV8YPA4"/>
<evidence type="ECO:0000313" key="3">
    <source>
        <dbReference type="Proteomes" id="UP001162156"/>
    </source>
</evidence>
<dbReference type="Proteomes" id="UP001162156">
    <property type="component" value="Unassembled WGS sequence"/>
</dbReference>
<evidence type="ECO:0000313" key="2">
    <source>
        <dbReference type="EMBL" id="KAJ8953345.1"/>
    </source>
</evidence>
<dbReference type="EMBL" id="JANEYF010001965">
    <property type="protein sequence ID" value="KAJ8953345.1"/>
    <property type="molecule type" value="Genomic_DNA"/>
</dbReference>
<reference evidence="2" key="1">
    <citation type="journal article" date="2023" name="Insect Mol. Biol.">
        <title>Genome sequencing provides insights into the evolution of gene families encoding plant cell wall-degrading enzymes in longhorned beetles.</title>
        <authorList>
            <person name="Shin N.R."/>
            <person name="Okamura Y."/>
            <person name="Kirsch R."/>
            <person name="Pauchet Y."/>
        </authorList>
    </citation>
    <scope>NUCLEOTIDE SEQUENCE</scope>
    <source>
        <strain evidence="2">RBIC_L_NR</strain>
    </source>
</reference>
<keyword evidence="3" id="KW-1185">Reference proteome</keyword>
<proteinExistence type="predicted"/>
<protein>
    <submittedName>
        <fullName evidence="2">Uncharacterized protein</fullName>
    </submittedName>
</protein>
<evidence type="ECO:0000256" key="1">
    <source>
        <dbReference type="SAM" id="MobiDB-lite"/>
    </source>
</evidence>
<sequence length="374" mass="42795">MVSEESCTLSNKICKEPNNKCDKNWLSNGISNMSVKSQNDNNETESDGSDCNNHEADADDATRLFIEGLISEICDSALSVIENSTIITRDRRLSKQDINLRRANRSTSIIVNELEPIECINNFVNTNLGQRAVSECIINNCIIDENDNNDYFKESINPTCITRDVPEKKVKEKDRKKKLSFSFFKKKEKSKTKDHKFEEDSETDNLPQLPVFRSNTLGKSKKYASALELHQAAPAALHRTPSFIKKLVHISEDSSNFLKRSLSFRDLSKKKEKEPSRERLQEKKNQEWKQSLQSLVETDISVSYNDLSFVNYDALNDINYRPRSATLRPGSADTKGGYIGRTQSMIEKVSLFLGNFSNVFSVKNKFYYKIDMYI</sequence>
<feature type="region of interest" description="Disordered" evidence="1">
    <location>
        <begin position="192"/>
        <end position="211"/>
    </location>
</feature>
<organism evidence="2 3">
    <name type="scientific">Rhamnusium bicolor</name>
    <dbReference type="NCBI Taxonomy" id="1586634"/>
    <lineage>
        <taxon>Eukaryota</taxon>
        <taxon>Metazoa</taxon>
        <taxon>Ecdysozoa</taxon>
        <taxon>Arthropoda</taxon>
        <taxon>Hexapoda</taxon>
        <taxon>Insecta</taxon>
        <taxon>Pterygota</taxon>
        <taxon>Neoptera</taxon>
        <taxon>Endopterygota</taxon>
        <taxon>Coleoptera</taxon>
        <taxon>Polyphaga</taxon>
        <taxon>Cucujiformia</taxon>
        <taxon>Chrysomeloidea</taxon>
        <taxon>Cerambycidae</taxon>
        <taxon>Lepturinae</taxon>
        <taxon>Rhagiini</taxon>
        <taxon>Rhamnusium</taxon>
    </lineage>
</organism>
<feature type="compositionally biased region" description="Polar residues" evidence="1">
    <location>
        <begin position="32"/>
        <end position="41"/>
    </location>
</feature>
<name>A0AAV8YPA4_9CUCU</name>
<gene>
    <name evidence="2" type="ORF">NQ314_007354</name>
</gene>
<comment type="caution">
    <text evidence="2">The sequence shown here is derived from an EMBL/GenBank/DDBJ whole genome shotgun (WGS) entry which is preliminary data.</text>
</comment>
<accession>A0AAV8YPA4</accession>